<organism evidence="2 3">
    <name type="scientific">Echinococcus granulosus</name>
    <name type="common">Hydatid tapeworm</name>
    <dbReference type="NCBI Taxonomy" id="6210"/>
    <lineage>
        <taxon>Eukaryota</taxon>
        <taxon>Metazoa</taxon>
        <taxon>Spiralia</taxon>
        <taxon>Lophotrochozoa</taxon>
        <taxon>Platyhelminthes</taxon>
        <taxon>Cestoda</taxon>
        <taxon>Eucestoda</taxon>
        <taxon>Cyclophyllidea</taxon>
        <taxon>Taeniidae</taxon>
        <taxon>Echinococcus</taxon>
        <taxon>Echinococcus granulosus group</taxon>
    </lineage>
</organism>
<dbReference type="KEGG" id="egl:EGR_03523"/>
<feature type="region of interest" description="Disordered" evidence="1">
    <location>
        <begin position="229"/>
        <end position="274"/>
    </location>
</feature>
<dbReference type="EMBL" id="APAU02000018">
    <property type="protein sequence ID" value="EUB61709.1"/>
    <property type="molecule type" value="Genomic_DNA"/>
</dbReference>
<reference evidence="2 3" key="1">
    <citation type="journal article" date="2013" name="Nat. Genet.">
        <title>The genome of the hydatid tapeworm Echinococcus granulosus.</title>
        <authorList>
            <person name="Zheng H."/>
            <person name="Zhang W."/>
            <person name="Zhang L."/>
            <person name="Zhang Z."/>
            <person name="Li J."/>
            <person name="Lu G."/>
            <person name="Zhu Y."/>
            <person name="Wang Y."/>
            <person name="Huang Y."/>
            <person name="Liu J."/>
            <person name="Kang H."/>
            <person name="Chen J."/>
            <person name="Wang L."/>
            <person name="Chen A."/>
            <person name="Yu S."/>
            <person name="Gao Z."/>
            <person name="Jin L."/>
            <person name="Gu W."/>
            <person name="Wang Z."/>
            <person name="Zhao L."/>
            <person name="Shi B."/>
            <person name="Wen H."/>
            <person name="Lin R."/>
            <person name="Jones M.K."/>
            <person name="Brejova B."/>
            <person name="Vinar T."/>
            <person name="Zhao G."/>
            <person name="McManus D.P."/>
            <person name="Chen Z."/>
            <person name="Zhou Y."/>
            <person name="Wang S."/>
        </authorList>
    </citation>
    <scope>NUCLEOTIDE SEQUENCE [LARGE SCALE GENOMIC DNA]</scope>
</reference>
<gene>
    <name evidence="2" type="ORF">EGR_03523</name>
</gene>
<dbReference type="GeneID" id="36339238"/>
<dbReference type="OrthoDB" id="6288612at2759"/>
<dbReference type="STRING" id="6210.W6V5S5"/>
<evidence type="ECO:0000313" key="3">
    <source>
        <dbReference type="Proteomes" id="UP000019149"/>
    </source>
</evidence>
<dbReference type="CTD" id="36339238"/>
<proteinExistence type="predicted"/>
<sequence length="495" mass="50558">MAYFCLHKDAHLNVLAEMGPLEESLKEIQAAHSAVIAPESSTSTGADGTFRLRSTPFVKAGGASVAASQNSGSTTSTNGNLLLDATIATGPAALSFAVAQAPSTLSITSTSTNGGEGGGLFGHTDSVATLHSPDADGVSRMHPPPMMPPQPASAGLGCAGSPGTAESLLNGGGGSVMGGDVLSLFDHNQSISGAPTLHSASSSSSLGLLPINCDVVSALGSVADSGSSNALGEMNTDGGPLQTAMLNNNAEDDDEEEEEEEDGGTTEGCLTEDDENDETLEAGLQSEKSSSVAAATASASATSAAATMEKSVLYPNQALPPPVYTNISKLQAAAQRSVGGAPKDSSSAAPDDPRRAETPPLASPTHSLYDNQPEGMRVSLVRCCGFVVEPPTTCGARQKYPLNMTCLNNTCIFISPALRKGVPIATHSPQSVNQGKGMMNASSYVLFSHHMGSYIPPEALRTDDLITSPCTSPKDDMLGYSIGHSEKILHLALLL</sequence>
<evidence type="ECO:0000313" key="2">
    <source>
        <dbReference type="EMBL" id="EUB61709.1"/>
    </source>
</evidence>
<comment type="caution">
    <text evidence="2">The sequence shown here is derived from an EMBL/GenBank/DDBJ whole genome shotgun (WGS) entry which is preliminary data.</text>
</comment>
<dbReference type="RefSeq" id="XP_024352905.1">
    <property type="nucleotide sequence ID" value="XM_024492772.1"/>
</dbReference>
<evidence type="ECO:0000256" key="1">
    <source>
        <dbReference type="SAM" id="MobiDB-lite"/>
    </source>
</evidence>
<name>W6V5S5_ECHGR</name>
<dbReference type="AlphaFoldDB" id="W6V5S5"/>
<dbReference type="Proteomes" id="UP000019149">
    <property type="component" value="Unassembled WGS sequence"/>
</dbReference>
<protein>
    <submittedName>
        <fullName evidence="2">Uncharacterized protein</fullName>
    </submittedName>
</protein>
<keyword evidence="3" id="KW-1185">Reference proteome</keyword>
<accession>W6V5S5</accession>
<feature type="compositionally biased region" description="Acidic residues" evidence="1">
    <location>
        <begin position="250"/>
        <end position="274"/>
    </location>
</feature>
<feature type="region of interest" description="Disordered" evidence="1">
    <location>
        <begin position="335"/>
        <end position="371"/>
    </location>
</feature>